<name>A0AAV1Y4K3_LUPLU</name>
<evidence type="ECO:0000313" key="2">
    <source>
        <dbReference type="EMBL" id="CAL0328931.1"/>
    </source>
</evidence>
<organism evidence="2 3">
    <name type="scientific">Lupinus luteus</name>
    <name type="common">European yellow lupine</name>
    <dbReference type="NCBI Taxonomy" id="3873"/>
    <lineage>
        <taxon>Eukaryota</taxon>
        <taxon>Viridiplantae</taxon>
        <taxon>Streptophyta</taxon>
        <taxon>Embryophyta</taxon>
        <taxon>Tracheophyta</taxon>
        <taxon>Spermatophyta</taxon>
        <taxon>Magnoliopsida</taxon>
        <taxon>eudicotyledons</taxon>
        <taxon>Gunneridae</taxon>
        <taxon>Pentapetalae</taxon>
        <taxon>rosids</taxon>
        <taxon>fabids</taxon>
        <taxon>Fabales</taxon>
        <taxon>Fabaceae</taxon>
        <taxon>Papilionoideae</taxon>
        <taxon>50 kb inversion clade</taxon>
        <taxon>genistoids sensu lato</taxon>
        <taxon>core genistoids</taxon>
        <taxon>Genisteae</taxon>
        <taxon>Lupinus</taxon>
    </lineage>
</organism>
<evidence type="ECO:0000256" key="1">
    <source>
        <dbReference type="SAM" id="MobiDB-lite"/>
    </source>
</evidence>
<proteinExistence type="predicted"/>
<dbReference type="Proteomes" id="UP001497480">
    <property type="component" value="Unassembled WGS sequence"/>
</dbReference>
<gene>
    <name evidence="2" type="ORF">LLUT_LOCUS29991</name>
</gene>
<feature type="region of interest" description="Disordered" evidence="1">
    <location>
        <begin position="1"/>
        <end position="40"/>
    </location>
</feature>
<accession>A0AAV1Y4K3</accession>
<sequence length="105" mass="11991">MKTEQNNKENIPPFCNTTKSKCRKSPISQKPKIPSFKNTANGIQRKPKRIPLSDITDLFNNSSTFTISHHHRQINDLVSEIPSASISRWRIQVASPSKSLRMGFR</sequence>
<dbReference type="EMBL" id="CAXHTB010000021">
    <property type="protein sequence ID" value="CAL0328931.1"/>
    <property type="molecule type" value="Genomic_DNA"/>
</dbReference>
<dbReference type="AlphaFoldDB" id="A0AAV1Y4K3"/>
<evidence type="ECO:0000313" key="3">
    <source>
        <dbReference type="Proteomes" id="UP001497480"/>
    </source>
</evidence>
<protein>
    <submittedName>
        <fullName evidence="2">Uncharacterized protein</fullName>
    </submittedName>
</protein>
<reference evidence="2 3" key="1">
    <citation type="submission" date="2024-03" db="EMBL/GenBank/DDBJ databases">
        <authorList>
            <person name="Martinez-Hernandez J."/>
        </authorList>
    </citation>
    <scope>NUCLEOTIDE SEQUENCE [LARGE SCALE GENOMIC DNA]</scope>
</reference>
<comment type="caution">
    <text evidence="2">The sequence shown here is derived from an EMBL/GenBank/DDBJ whole genome shotgun (WGS) entry which is preliminary data.</text>
</comment>
<keyword evidence="3" id="KW-1185">Reference proteome</keyword>